<protein>
    <submittedName>
        <fullName evidence="2">Uncharacterized protein</fullName>
    </submittedName>
</protein>
<name>A0ABV0YKK0_9TELE</name>
<keyword evidence="3" id="KW-1185">Reference proteome</keyword>
<dbReference type="EMBL" id="JAHRIP010037693">
    <property type="protein sequence ID" value="MEQ2294246.1"/>
    <property type="molecule type" value="Genomic_DNA"/>
</dbReference>
<proteinExistence type="predicted"/>
<comment type="caution">
    <text evidence="2">The sequence shown here is derived from an EMBL/GenBank/DDBJ whole genome shotgun (WGS) entry which is preliminary data.</text>
</comment>
<evidence type="ECO:0000313" key="3">
    <source>
        <dbReference type="Proteomes" id="UP001469553"/>
    </source>
</evidence>
<gene>
    <name evidence="2" type="ORF">AMECASPLE_002081</name>
</gene>
<accession>A0ABV0YKK0</accession>
<organism evidence="2 3">
    <name type="scientific">Ameca splendens</name>
    <dbReference type="NCBI Taxonomy" id="208324"/>
    <lineage>
        <taxon>Eukaryota</taxon>
        <taxon>Metazoa</taxon>
        <taxon>Chordata</taxon>
        <taxon>Craniata</taxon>
        <taxon>Vertebrata</taxon>
        <taxon>Euteleostomi</taxon>
        <taxon>Actinopterygii</taxon>
        <taxon>Neopterygii</taxon>
        <taxon>Teleostei</taxon>
        <taxon>Neoteleostei</taxon>
        <taxon>Acanthomorphata</taxon>
        <taxon>Ovalentaria</taxon>
        <taxon>Atherinomorphae</taxon>
        <taxon>Cyprinodontiformes</taxon>
        <taxon>Goodeidae</taxon>
        <taxon>Ameca</taxon>
    </lineage>
</organism>
<feature type="region of interest" description="Disordered" evidence="1">
    <location>
        <begin position="54"/>
        <end position="74"/>
    </location>
</feature>
<feature type="non-terminal residue" evidence="2">
    <location>
        <position position="74"/>
    </location>
</feature>
<reference evidence="2 3" key="1">
    <citation type="submission" date="2021-06" db="EMBL/GenBank/DDBJ databases">
        <authorList>
            <person name="Palmer J.M."/>
        </authorList>
    </citation>
    <scope>NUCLEOTIDE SEQUENCE [LARGE SCALE GENOMIC DNA]</scope>
    <source>
        <strain evidence="2 3">AS_MEX2019</strain>
        <tissue evidence="2">Muscle</tissue>
    </source>
</reference>
<sequence>MRERFDDSFFSPMRNAKHFQDAHGNSGGDAEIISLANTHVSMCVMDNLQEVGHEMHTEDQDRSTEYVADHHIST</sequence>
<dbReference type="Proteomes" id="UP001469553">
    <property type="component" value="Unassembled WGS sequence"/>
</dbReference>
<evidence type="ECO:0000256" key="1">
    <source>
        <dbReference type="SAM" id="MobiDB-lite"/>
    </source>
</evidence>
<evidence type="ECO:0000313" key="2">
    <source>
        <dbReference type="EMBL" id="MEQ2294246.1"/>
    </source>
</evidence>